<gene>
    <name evidence="1" type="ORF">HQ394_10320</name>
</gene>
<sequence length="104" mass="11467">MKDDAWEGLRQDLVTRLSRLLDKALSVYAYFANSTPPEGSKDFAAFQANCRAALAHVHLLIKLAQWARNAADVSSEISPGDDDHIHQLIEEAEAALDQYGSPQT</sequence>
<dbReference type="RefSeq" id="WP_190260163.1">
    <property type="nucleotide sequence ID" value="NZ_CP053923.1"/>
</dbReference>
<dbReference type="Proteomes" id="UP000516369">
    <property type="component" value="Chromosome"/>
</dbReference>
<organism evidence="1 2">
    <name type="scientific">Defluviicoccus vanus</name>
    <dbReference type="NCBI Taxonomy" id="111831"/>
    <lineage>
        <taxon>Bacteria</taxon>
        <taxon>Pseudomonadati</taxon>
        <taxon>Pseudomonadota</taxon>
        <taxon>Alphaproteobacteria</taxon>
        <taxon>Rhodospirillales</taxon>
        <taxon>Rhodospirillaceae</taxon>
        <taxon>Defluviicoccus</taxon>
    </lineage>
</organism>
<evidence type="ECO:0000313" key="2">
    <source>
        <dbReference type="Proteomes" id="UP000516369"/>
    </source>
</evidence>
<dbReference type="EMBL" id="CP053923">
    <property type="protein sequence ID" value="QNT69644.1"/>
    <property type="molecule type" value="Genomic_DNA"/>
</dbReference>
<accession>A0A7H1N1Q8</accession>
<protein>
    <submittedName>
        <fullName evidence="1">Uncharacterized protein</fullName>
    </submittedName>
</protein>
<keyword evidence="2" id="KW-1185">Reference proteome</keyword>
<reference evidence="1 2" key="1">
    <citation type="submission" date="2020-05" db="EMBL/GenBank/DDBJ databases">
        <title>Complete closed genome sequence of Defluviicoccus vanus.</title>
        <authorList>
            <person name="Bessarab I."/>
            <person name="Arumugam K."/>
            <person name="Maszenan A.M."/>
            <person name="Seviour R.J."/>
            <person name="Williams R.B."/>
        </authorList>
    </citation>
    <scope>NUCLEOTIDE SEQUENCE [LARGE SCALE GENOMIC DNA]</scope>
    <source>
        <strain evidence="1 2">Ben 114</strain>
    </source>
</reference>
<dbReference type="AlphaFoldDB" id="A0A7H1N1Q8"/>
<dbReference type="KEGG" id="dvn:HQ394_10320"/>
<evidence type="ECO:0000313" key="1">
    <source>
        <dbReference type="EMBL" id="QNT69644.1"/>
    </source>
</evidence>
<proteinExistence type="predicted"/>
<name>A0A7H1N1Q8_9PROT</name>